<dbReference type="InterPro" id="IPR010380">
    <property type="entry name" value="DUF975"/>
</dbReference>
<feature type="transmembrane region" description="Helical" evidence="1">
    <location>
        <begin position="222"/>
        <end position="240"/>
    </location>
</feature>
<dbReference type="Proteomes" id="UP000184114">
    <property type="component" value="Unassembled WGS sequence"/>
</dbReference>
<feature type="transmembrane region" description="Helical" evidence="1">
    <location>
        <begin position="33"/>
        <end position="52"/>
    </location>
</feature>
<dbReference type="AlphaFoldDB" id="A0A1M4ZT95"/>
<sequence>MSCSNLSYYNLRGDFMWSREEIKNYAKDFLRQHYWKAFLVCLIVVIIGSSGIKVKVPDRHNQSQTIDIMRNKIALEPNNIAFNFTARKFGISPIFYISKWFIPIIIIISLIISITIGYALEVGKSRFFLKGFKDEVNVENLFSTFNSREYFGIVKTQFVRNLYNLLWTLLFIIPGIIKSYEYIMVPYILSDEPNLSPNEAIRRSMDMTEGHKMDIFILDLSFWGWYILGLLFFGIGGIFVHPYKEATLARLYNILSSNDNIDEDMVLE</sequence>
<evidence type="ECO:0000256" key="1">
    <source>
        <dbReference type="SAM" id="Phobius"/>
    </source>
</evidence>
<accession>A0A1M4ZT95</accession>
<feature type="transmembrane region" description="Helical" evidence="1">
    <location>
        <begin position="165"/>
        <end position="189"/>
    </location>
</feature>
<evidence type="ECO:0000313" key="2">
    <source>
        <dbReference type="EMBL" id="SHF21269.1"/>
    </source>
</evidence>
<dbReference type="Pfam" id="PF06161">
    <property type="entry name" value="DUF975"/>
    <property type="match status" value="1"/>
</dbReference>
<dbReference type="PANTHER" id="PTHR40076">
    <property type="entry name" value="MEMBRANE PROTEIN-RELATED"/>
    <property type="match status" value="1"/>
</dbReference>
<keyword evidence="1" id="KW-1133">Transmembrane helix</keyword>
<dbReference type="PANTHER" id="PTHR40076:SF1">
    <property type="entry name" value="MEMBRANE PROTEIN"/>
    <property type="match status" value="1"/>
</dbReference>
<keyword evidence="3" id="KW-1185">Reference proteome</keyword>
<keyword evidence="1" id="KW-0472">Membrane</keyword>
<keyword evidence="1" id="KW-0812">Transmembrane</keyword>
<evidence type="ECO:0008006" key="4">
    <source>
        <dbReference type="Google" id="ProtNLM"/>
    </source>
</evidence>
<evidence type="ECO:0000313" key="3">
    <source>
        <dbReference type="Proteomes" id="UP000184114"/>
    </source>
</evidence>
<feature type="transmembrane region" description="Helical" evidence="1">
    <location>
        <begin position="100"/>
        <end position="120"/>
    </location>
</feature>
<proteinExistence type="predicted"/>
<protein>
    <recommendedName>
        <fullName evidence="4">DUF975 family protein</fullName>
    </recommendedName>
</protein>
<gene>
    <name evidence="2" type="ORF">SAMN02745784_03182</name>
</gene>
<organism evidence="2 3">
    <name type="scientific">Tissierella praeacuta DSM 18095</name>
    <dbReference type="NCBI Taxonomy" id="1123404"/>
    <lineage>
        <taxon>Bacteria</taxon>
        <taxon>Bacillati</taxon>
        <taxon>Bacillota</taxon>
        <taxon>Tissierellia</taxon>
        <taxon>Tissierellales</taxon>
        <taxon>Tissierellaceae</taxon>
        <taxon>Tissierella</taxon>
    </lineage>
</organism>
<reference evidence="3" key="1">
    <citation type="submission" date="2016-11" db="EMBL/GenBank/DDBJ databases">
        <authorList>
            <person name="Varghese N."/>
            <person name="Submissions S."/>
        </authorList>
    </citation>
    <scope>NUCLEOTIDE SEQUENCE [LARGE SCALE GENOMIC DNA]</scope>
    <source>
        <strain evidence="3">DSM 18095</strain>
    </source>
</reference>
<name>A0A1M4ZT95_9FIRM</name>
<dbReference type="STRING" id="1123404.SAMN02745784_03182"/>
<dbReference type="EMBL" id="FQTY01000031">
    <property type="protein sequence ID" value="SHF21269.1"/>
    <property type="molecule type" value="Genomic_DNA"/>
</dbReference>